<dbReference type="AlphaFoldDB" id="A0A927E892"/>
<dbReference type="PROSITE" id="PS51318">
    <property type="entry name" value="TAT"/>
    <property type="match status" value="1"/>
</dbReference>
<protein>
    <submittedName>
        <fullName evidence="1">ABC transporter substrate-binding protein</fullName>
    </submittedName>
</protein>
<evidence type="ECO:0000313" key="2">
    <source>
        <dbReference type="Proteomes" id="UP000619295"/>
    </source>
</evidence>
<reference evidence="1" key="1">
    <citation type="submission" date="2020-09" db="EMBL/GenBank/DDBJ databases">
        <title>Bosea spartocytisi sp. nov. a root nodule endophyte of Spartocytisus supranubius in the high mountain ecosystem fo the Teide National Park (Canary Islands, Spain).</title>
        <authorList>
            <person name="Pulido-Suarez L."/>
            <person name="Peix A."/>
            <person name="Igual J.M."/>
            <person name="Socas-Perez N."/>
            <person name="Velazquez E."/>
            <person name="Flores-Felix J.D."/>
            <person name="Leon-Barrios M."/>
        </authorList>
    </citation>
    <scope>NUCLEOTIDE SEQUENCE</scope>
    <source>
        <strain evidence="1">SSUT16</strain>
    </source>
</reference>
<dbReference type="Proteomes" id="UP000619295">
    <property type="component" value="Unassembled WGS sequence"/>
</dbReference>
<dbReference type="SUPFAM" id="SSF53850">
    <property type="entry name" value="Periplasmic binding protein-like II"/>
    <property type="match status" value="1"/>
</dbReference>
<dbReference type="RefSeq" id="WP_113252268.1">
    <property type="nucleotide sequence ID" value="NZ_JACXWY010000006.1"/>
</dbReference>
<name>A0A927E892_9HYPH</name>
<dbReference type="InterPro" id="IPR006311">
    <property type="entry name" value="TAT_signal"/>
</dbReference>
<gene>
    <name evidence="1" type="ORF">IED13_12705</name>
</gene>
<proteinExistence type="predicted"/>
<keyword evidence="2" id="KW-1185">Reference proteome</keyword>
<dbReference type="PANTHER" id="PTHR30024">
    <property type="entry name" value="ALIPHATIC SULFONATES-BINDING PROTEIN-RELATED"/>
    <property type="match status" value="1"/>
</dbReference>
<dbReference type="PANTHER" id="PTHR30024:SF2">
    <property type="entry name" value="ABC TRANSPORTER SUBSTRATE-BINDING PROTEIN"/>
    <property type="match status" value="1"/>
</dbReference>
<sequence length="336" mass="36527">MLTRRQTLALGAAAAIGAHSGARAQAKTEISLSRQPGILYMPTHVIEKQKLIEKHAEKLGVAGVTTKWVNFSNGGAQQDALLSGSVDIINTGTGPLLVLWDKSRGRVKGICASSAQPALLLTRDPRIKTLKDYKEGDKIAVPTIRVSTQAILLQIAASDLFGPDKWNHFDAMTVQLGHPDALIAMKNPSHEVKSHFAAPPFQFYEQQQIPEVRVVASSADIMGSPLSQGQFMTTTGFAEANPKIVQALRNAAEEAKGFIETKTPEAVEIYREVTGDKTPSDQILTMLKQPGMMEWNIYPQGTMKFAEHLVRTGGVKTTPASWKDYYLPVAHDLSGS</sequence>
<dbReference type="Gene3D" id="3.40.190.10">
    <property type="entry name" value="Periplasmic binding protein-like II"/>
    <property type="match status" value="2"/>
</dbReference>
<comment type="caution">
    <text evidence="1">The sequence shown here is derived from an EMBL/GenBank/DDBJ whole genome shotgun (WGS) entry which is preliminary data.</text>
</comment>
<accession>A0A927E892</accession>
<dbReference type="EMBL" id="JACXWY010000006">
    <property type="protein sequence ID" value="MBD3846561.1"/>
    <property type="molecule type" value="Genomic_DNA"/>
</dbReference>
<evidence type="ECO:0000313" key="1">
    <source>
        <dbReference type="EMBL" id="MBD3846561.1"/>
    </source>
</evidence>
<organism evidence="1 2">
    <name type="scientific">Bosea spartocytisi</name>
    <dbReference type="NCBI Taxonomy" id="2773451"/>
    <lineage>
        <taxon>Bacteria</taxon>
        <taxon>Pseudomonadati</taxon>
        <taxon>Pseudomonadota</taxon>
        <taxon>Alphaproteobacteria</taxon>
        <taxon>Hyphomicrobiales</taxon>
        <taxon>Boseaceae</taxon>
        <taxon>Bosea</taxon>
    </lineage>
</organism>